<evidence type="ECO:0000256" key="5">
    <source>
        <dbReference type="ARBA" id="ARBA00022679"/>
    </source>
</evidence>
<dbReference type="GO" id="GO:0005886">
    <property type="term" value="C:plasma membrane"/>
    <property type="evidence" value="ECO:0007669"/>
    <property type="project" value="UniProtKB-SubCell"/>
</dbReference>
<dbReference type="InterPro" id="IPR020814">
    <property type="entry name" value="Ribosomal_S6_plastid/chlpt"/>
</dbReference>
<dbReference type="GO" id="GO:1990904">
    <property type="term" value="C:ribonucleoprotein complex"/>
    <property type="evidence" value="ECO:0007669"/>
    <property type="project" value="UniProtKB-KW"/>
</dbReference>
<dbReference type="GO" id="GO:0009103">
    <property type="term" value="P:lipopolysaccharide biosynthetic process"/>
    <property type="evidence" value="ECO:0007669"/>
    <property type="project" value="UniProtKB-ARBA"/>
</dbReference>
<evidence type="ECO:0000256" key="6">
    <source>
        <dbReference type="ARBA" id="ARBA00022692"/>
    </source>
</evidence>
<evidence type="ECO:0000256" key="7">
    <source>
        <dbReference type="ARBA" id="ARBA00022989"/>
    </source>
</evidence>
<feature type="transmembrane region" description="Helical" evidence="11">
    <location>
        <begin position="128"/>
        <end position="144"/>
    </location>
</feature>
<feature type="transmembrane region" description="Helical" evidence="11">
    <location>
        <begin position="265"/>
        <end position="285"/>
    </location>
</feature>
<evidence type="ECO:0000259" key="12">
    <source>
        <dbReference type="Pfam" id="PF13231"/>
    </source>
</evidence>
<comment type="function">
    <text evidence="10">Binds together with bS18 to 16S ribosomal RNA.</text>
</comment>
<feature type="transmembrane region" description="Helical" evidence="11">
    <location>
        <begin position="156"/>
        <end position="187"/>
    </location>
</feature>
<accession>A0A0G0K5D1</accession>
<dbReference type="CDD" id="cd00473">
    <property type="entry name" value="bS6"/>
    <property type="match status" value="1"/>
</dbReference>
<comment type="similarity">
    <text evidence="2 10">Belongs to the bacterial ribosomal protein bS6 family.</text>
</comment>
<keyword evidence="3" id="KW-1003">Cell membrane</keyword>
<keyword evidence="8 11" id="KW-0472">Membrane</keyword>
<feature type="transmembrane region" description="Helical" evidence="11">
    <location>
        <begin position="321"/>
        <end position="339"/>
    </location>
</feature>
<evidence type="ECO:0000256" key="9">
    <source>
        <dbReference type="ARBA" id="ARBA00035294"/>
    </source>
</evidence>
<dbReference type="InterPro" id="IPR000529">
    <property type="entry name" value="Ribosomal_bS6"/>
</dbReference>
<keyword evidence="10" id="KW-0687">Ribonucleoprotein</keyword>
<dbReference type="GO" id="GO:0005840">
    <property type="term" value="C:ribosome"/>
    <property type="evidence" value="ECO:0007669"/>
    <property type="project" value="UniProtKB-KW"/>
</dbReference>
<sequence>MRRYKLFPILIISAFFILGGFYRLTDLQTLSFDEGYYIPAAKKYIDKDIFANAEHPPLGKILLMAGIMSFGDNPVGWRIAPLTFGTIGVILLYFFALEIFKDKKTALFSAFLLATDTLWTYFSTLATLDIFVSVMLIVSAWRLWSFLEKPDIKNAVLLGVVLGLASAVKWSAVFFLLAAFIIVIIWWNLVSGVGYSAKSFILFIASYITGYFLPFMFFWGRVDLARIALLQVQALFVHTSARNVFDSNAVPPLLWFFQKQLSDKHYSTNPLLFFVWPFVFILKVFEIIKGAGRKVDLKLVFVLVCFCSLYFPWFFVQRPTYTFYILPALPFICLVYILARMILHTGANICYTLIRMNKYELMVVISGKSTPAKQKSAVEKVSSFITQLKGKIDNVEEWGKVELMYTIEGNDSGTFILFNIELNSLEVKKVSDKLKAEEEIIRFLIIKK</sequence>
<dbReference type="Pfam" id="PF01250">
    <property type="entry name" value="Ribosomal_S6"/>
    <property type="match status" value="1"/>
</dbReference>
<gene>
    <name evidence="10" type="primary">rpsF</name>
    <name evidence="13" type="ORF">US95_C0037G0004</name>
</gene>
<feature type="transmembrane region" description="Helical" evidence="11">
    <location>
        <begin position="297"/>
        <end position="315"/>
    </location>
</feature>
<evidence type="ECO:0000256" key="3">
    <source>
        <dbReference type="ARBA" id="ARBA00022475"/>
    </source>
</evidence>
<dbReference type="InterPro" id="IPR038731">
    <property type="entry name" value="RgtA/B/C-like"/>
</dbReference>
<keyword evidence="7 11" id="KW-1133">Transmembrane helix</keyword>
<evidence type="ECO:0000256" key="2">
    <source>
        <dbReference type="ARBA" id="ARBA00009512"/>
    </source>
</evidence>
<dbReference type="GO" id="GO:0006412">
    <property type="term" value="P:translation"/>
    <property type="evidence" value="ECO:0007669"/>
    <property type="project" value="UniProtKB-UniRule"/>
</dbReference>
<dbReference type="GO" id="GO:0016763">
    <property type="term" value="F:pentosyltransferase activity"/>
    <property type="evidence" value="ECO:0007669"/>
    <property type="project" value="TreeGrafter"/>
</dbReference>
<evidence type="ECO:0000313" key="13">
    <source>
        <dbReference type="EMBL" id="KKQ74017.1"/>
    </source>
</evidence>
<dbReference type="NCBIfam" id="TIGR00166">
    <property type="entry name" value="S6"/>
    <property type="match status" value="1"/>
</dbReference>
<evidence type="ECO:0000256" key="11">
    <source>
        <dbReference type="SAM" id="Phobius"/>
    </source>
</evidence>
<feature type="transmembrane region" description="Helical" evidence="11">
    <location>
        <begin position="75"/>
        <end position="96"/>
    </location>
</feature>
<dbReference type="EMBL" id="LBUY01000037">
    <property type="protein sequence ID" value="KKQ74017.1"/>
    <property type="molecule type" value="Genomic_DNA"/>
</dbReference>
<organism evidence="13 14">
    <name type="scientific">Candidatus Woesebacteria bacterium GW2011_GWB1_38_5</name>
    <dbReference type="NCBI Taxonomy" id="1618568"/>
    <lineage>
        <taxon>Bacteria</taxon>
        <taxon>Candidatus Woeseibacteriota</taxon>
    </lineage>
</organism>
<keyword evidence="10" id="KW-0689">Ribosomal protein</keyword>
<evidence type="ECO:0000256" key="10">
    <source>
        <dbReference type="HAMAP-Rule" id="MF_00360"/>
    </source>
</evidence>
<keyword evidence="5 13" id="KW-0808">Transferase</keyword>
<proteinExistence type="inferred from homology"/>
<dbReference type="InterPro" id="IPR050297">
    <property type="entry name" value="LipidA_mod_glycosyltrf_83"/>
</dbReference>
<feature type="transmembrane region" description="Helical" evidence="11">
    <location>
        <begin position="199"/>
        <end position="220"/>
    </location>
</feature>
<dbReference type="InterPro" id="IPR035980">
    <property type="entry name" value="Ribosomal_bS6_sf"/>
</dbReference>
<comment type="caution">
    <text evidence="13">The sequence shown here is derived from an EMBL/GenBank/DDBJ whole genome shotgun (WGS) entry which is preliminary data.</text>
</comment>
<protein>
    <recommendedName>
        <fullName evidence="9 10">Small ribosomal subunit protein bS6</fullName>
    </recommendedName>
</protein>
<dbReference type="GO" id="GO:0019843">
    <property type="term" value="F:rRNA binding"/>
    <property type="evidence" value="ECO:0007669"/>
    <property type="project" value="UniProtKB-UniRule"/>
</dbReference>
<dbReference type="AlphaFoldDB" id="A0A0G0K5D1"/>
<dbReference type="Pfam" id="PF13231">
    <property type="entry name" value="PMT_2"/>
    <property type="match status" value="1"/>
</dbReference>
<dbReference type="PANTHER" id="PTHR33908">
    <property type="entry name" value="MANNOSYLTRANSFERASE YKCB-RELATED"/>
    <property type="match status" value="1"/>
</dbReference>
<feature type="domain" description="Glycosyltransferase RgtA/B/C/D-like" evidence="12">
    <location>
        <begin position="55"/>
        <end position="186"/>
    </location>
</feature>
<keyword evidence="4" id="KW-0328">Glycosyltransferase</keyword>
<evidence type="ECO:0000256" key="4">
    <source>
        <dbReference type="ARBA" id="ARBA00022676"/>
    </source>
</evidence>
<dbReference type="SUPFAM" id="SSF54995">
    <property type="entry name" value="Ribosomal protein S6"/>
    <property type="match status" value="1"/>
</dbReference>
<evidence type="ECO:0000256" key="8">
    <source>
        <dbReference type="ARBA" id="ARBA00023136"/>
    </source>
</evidence>
<keyword evidence="6 11" id="KW-0812">Transmembrane</keyword>
<evidence type="ECO:0000256" key="1">
    <source>
        <dbReference type="ARBA" id="ARBA00004651"/>
    </source>
</evidence>
<evidence type="ECO:0000313" key="14">
    <source>
        <dbReference type="Proteomes" id="UP000034738"/>
    </source>
</evidence>
<dbReference type="Proteomes" id="UP000034738">
    <property type="component" value="Unassembled WGS sequence"/>
</dbReference>
<feature type="transmembrane region" description="Helical" evidence="11">
    <location>
        <begin position="7"/>
        <end position="24"/>
    </location>
</feature>
<reference evidence="13 14" key="1">
    <citation type="journal article" date="2015" name="Nature">
        <title>rRNA introns, odd ribosomes, and small enigmatic genomes across a large radiation of phyla.</title>
        <authorList>
            <person name="Brown C.T."/>
            <person name="Hug L.A."/>
            <person name="Thomas B.C."/>
            <person name="Sharon I."/>
            <person name="Castelle C.J."/>
            <person name="Singh A."/>
            <person name="Wilkins M.J."/>
            <person name="Williams K.H."/>
            <person name="Banfield J.F."/>
        </authorList>
    </citation>
    <scope>NUCLEOTIDE SEQUENCE [LARGE SCALE GENOMIC DNA]</scope>
</reference>
<dbReference type="InterPro" id="IPR014717">
    <property type="entry name" value="Transl_elong_EF1B/ribsomal_bS6"/>
</dbReference>
<dbReference type="GO" id="GO:0003735">
    <property type="term" value="F:structural constituent of ribosome"/>
    <property type="evidence" value="ECO:0007669"/>
    <property type="project" value="InterPro"/>
</dbReference>
<name>A0A0G0K5D1_9BACT</name>
<dbReference type="HAMAP" id="MF_00360">
    <property type="entry name" value="Ribosomal_bS6"/>
    <property type="match status" value="1"/>
</dbReference>
<dbReference type="PANTHER" id="PTHR33908:SF11">
    <property type="entry name" value="MEMBRANE PROTEIN"/>
    <property type="match status" value="1"/>
</dbReference>
<keyword evidence="10" id="KW-0694">RNA-binding</keyword>
<keyword evidence="10" id="KW-0699">rRNA-binding</keyword>
<dbReference type="Gene3D" id="3.30.70.60">
    <property type="match status" value="1"/>
</dbReference>
<comment type="subcellular location">
    <subcellularLocation>
        <location evidence="1">Cell membrane</location>
        <topology evidence="1">Multi-pass membrane protein</topology>
    </subcellularLocation>
</comment>